<keyword evidence="4 6" id="KW-0520">NAD</keyword>
<dbReference type="EMBL" id="CAJOBO010000313">
    <property type="protein sequence ID" value="CAF4190201.1"/>
    <property type="molecule type" value="Genomic_DNA"/>
</dbReference>
<dbReference type="GO" id="GO:0005737">
    <property type="term" value="C:cytoplasm"/>
    <property type="evidence" value="ECO:0007669"/>
    <property type="project" value="TreeGrafter"/>
</dbReference>
<accession>A0A820BBW3</accession>
<dbReference type="PROSITE" id="PS51154">
    <property type="entry name" value="MACRO"/>
    <property type="match status" value="1"/>
</dbReference>
<dbReference type="Gene3D" id="3.30.720.50">
    <property type="match status" value="1"/>
</dbReference>
<organism evidence="10 11">
    <name type="scientific">Rotaria socialis</name>
    <dbReference type="NCBI Taxonomy" id="392032"/>
    <lineage>
        <taxon>Eukaryota</taxon>
        <taxon>Metazoa</taxon>
        <taxon>Spiralia</taxon>
        <taxon>Gnathifera</taxon>
        <taxon>Rotifera</taxon>
        <taxon>Eurotatoria</taxon>
        <taxon>Bdelloidea</taxon>
        <taxon>Philodinida</taxon>
        <taxon>Philodinidae</taxon>
        <taxon>Rotaria</taxon>
    </lineage>
</organism>
<evidence type="ECO:0000259" key="9">
    <source>
        <dbReference type="PROSITE" id="PS51154"/>
    </source>
</evidence>
<dbReference type="PROSITE" id="PS51059">
    <property type="entry name" value="PARP_CATALYTIC"/>
    <property type="match status" value="1"/>
</dbReference>
<keyword evidence="2 6" id="KW-0328">Glycosyltransferase</keyword>
<evidence type="ECO:0000259" key="7">
    <source>
        <dbReference type="PROSITE" id="PS50918"/>
    </source>
</evidence>
<dbReference type="InterPro" id="IPR043472">
    <property type="entry name" value="Macro_dom-like"/>
</dbReference>
<dbReference type="Gene3D" id="3.40.220.10">
    <property type="entry name" value="Leucine Aminopeptidase, subunit E, domain 1"/>
    <property type="match status" value="1"/>
</dbReference>
<evidence type="ECO:0000313" key="11">
    <source>
        <dbReference type="Proteomes" id="UP000663851"/>
    </source>
</evidence>
<dbReference type="GO" id="GO:0003714">
    <property type="term" value="F:transcription corepressor activity"/>
    <property type="evidence" value="ECO:0007669"/>
    <property type="project" value="TreeGrafter"/>
</dbReference>
<dbReference type="InterPro" id="IPR002589">
    <property type="entry name" value="Macro_dom"/>
</dbReference>
<keyword evidence="3 6" id="KW-0808">Transferase</keyword>
<dbReference type="GO" id="GO:0010629">
    <property type="term" value="P:negative regulation of gene expression"/>
    <property type="evidence" value="ECO:0007669"/>
    <property type="project" value="TreeGrafter"/>
</dbReference>
<reference evidence="10" key="1">
    <citation type="submission" date="2021-02" db="EMBL/GenBank/DDBJ databases">
        <authorList>
            <person name="Nowell W R."/>
        </authorList>
    </citation>
    <scope>NUCLEOTIDE SEQUENCE</scope>
</reference>
<dbReference type="PROSITE" id="PS50918">
    <property type="entry name" value="WWE"/>
    <property type="match status" value="1"/>
</dbReference>
<dbReference type="Pfam" id="PF01661">
    <property type="entry name" value="Macro"/>
    <property type="match status" value="1"/>
</dbReference>
<sequence length="1018" mass="117256">MSTRRHDEHYAREIMDGDFDEYLNEAEVFANQRSQTSMSIMSRSNSYINTDRMSVERERSITNRGSVIDDMDDLLYDLDCCKKIKPTTPKDKMFIESMMFSCQLSVSSSLFGADFFNHPKFCNKLKAEIKEIYSVETTITMRKDKLGLENDVCIIDFRSKNENKNQQALESVRALLAAIGTKLVDDQAEMGSLSVELCRRACQSVLERLKLCKTLEGIWVRNSNCIQIIQRYSDENEHLHILCSYETIGLIIVYFDKNKTNELENLCITSATLDKIIKKFILTDIFLPSTSDLTITNKSNLAQDILKLEDHIRSENILITLEQRCIRLFGFVDIVRGVEQDIEKIKIKYASSTFKLSLEPQQIKFLLNIYYDELKALETNFNDAAIIEPLKNGEFTAPSYVHNRIEEEIMALASLSTPISFEIQEEAFGLIAHKEYTTLQNIGHQYKCQIEIEKEIRNKIVEIPKAAAQDHVSNKLTAAAIRILTSDLAEQKVDLVVVNSTSQYLRDGILEKAGGSVKREYDTITKTPSSGPFELDSGQLLCRKLLFLTWNINQTSQEAFYQSIRNFVSKAVQYAIKAHHTSIAFPAIGCGKFNFDKNIVANEMLVEAQRQLLSANVLLQINFVILPTQNDVFEIFQAKLESLQKGNVEINDIQMEYRFTTLTITIISNSLDRQEECKKALNNHVKTSISVREHYKQHVLKKWTQPAINAFYKFCFHQQVVPDMSIVIGYVKLFGSKESVTEVENEYYREQAKQSEQARLMAIARDIIWAFEKDDQNWEKYVPELNALIEDAYTSQLETFEYTDDKSINYIIDLKQNIETCINSQQQRLIIRHMDRGLPPHWQLQTENVARFSLDENSDEYKDIRGVFNKTMSNKYDAILRIERIQNKQWYTQYNSYKSFSSKKDTERKLFHGCRQESIDLIINSFFNRSFAGVNGTVYGQGAYFSANASYSHNYAKPSTQNSERYMFVVSVIVGNSTLGNTNMKIPPAGFDSTTDGDHIYVTYRDDQAYAEYLIVYK</sequence>
<dbReference type="PANTHER" id="PTHR14453:SF67">
    <property type="entry name" value="POLY [ADP-RIBOSE] POLYMERASE"/>
    <property type="match status" value="1"/>
</dbReference>
<evidence type="ECO:0000256" key="3">
    <source>
        <dbReference type="ARBA" id="ARBA00022679"/>
    </source>
</evidence>
<dbReference type="Gene3D" id="3.90.228.10">
    <property type="match status" value="1"/>
</dbReference>
<gene>
    <name evidence="10" type="ORF">HFQ381_LOCUS6795</name>
</gene>
<keyword evidence="5" id="KW-0539">Nucleus</keyword>
<evidence type="ECO:0000256" key="2">
    <source>
        <dbReference type="ARBA" id="ARBA00022676"/>
    </source>
</evidence>
<dbReference type="InterPro" id="IPR052056">
    <property type="entry name" value="Mono-ARTD/PARP"/>
</dbReference>
<dbReference type="Pfam" id="PF00644">
    <property type="entry name" value="PARP"/>
    <property type="match status" value="1"/>
</dbReference>
<protein>
    <recommendedName>
        <fullName evidence="6">Poly [ADP-ribose] polymerase</fullName>
        <shortName evidence="6">PARP</shortName>
        <ecNumber evidence="6">2.4.2.-</ecNumber>
    </recommendedName>
</protein>
<dbReference type="GO" id="GO:0003950">
    <property type="term" value="F:NAD+ poly-ADP-ribosyltransferase activity"/>
    <property type="evidence" value="ECO:0007669"/>
    <property type="project" value="UniProtKB-UniRule"/>
</dbReference>
<dbReference type="AlphaFoldDB" id="A0A820BBW3"/>
<name>A0A820BBW3_9BILA</name>
<dbReference type="Pfam" id="PF02825">
    <property type="entry name" value="WWE"/>
    <property type="match status" value="1"/>
</dbReference>
<comment type="subcellular location">
    <subcellularLocation>
        <location evidence="1">Nucleus</location>
    </subcellularLocation>
</comment>
<dbReference type="PANTHER" id="PTHR14453">
    <property type="entry name" value="PARP/ZINC FINGER CCCH TYPE DOMAIN CONTAINING PROTEIN"/>
    <property type="match status" value="1"/>
</dbReference>
<proteinExistence type="predicted"/>
<comment type="caution">
    <text evidence="10">The sequence shown here is derived from an EMBL/GenBank/DDBJ whole genome shotgun (WGS) entry which is preliminary data.</text>
</comment>
<dbReference type="InterPro" id="IPR012317">
    <property type="entry name" value="Poly(ADP-ribose)pol_cat_dom"/>
</dbReference>
<evidence type="ECO:0000256" key="6">
    <source>
        <dbReference type="RuleBase" id="RU362114"/>
    </source>
</evidence>
<dbReference type="SUPFAM" id="SSF52949">
    <property type="entry name" value="Macro domain-like"/>
    <property type="match status" value="1"/>
</dbReference>
<evidence type="ECO:0000256" key="5">
    <source>
        <dbReference type="ARBA" id="ARBA00023242"/>
    </source>
</evidence>
<dbReference type="InterPro" id="IPR037197">
    <property type="entry name" value="WWE_dom_sf"/>
</dbReference>
<dbReference type="SUPFAM" id="SSF117839">
    <property type="entry name" value="WWE domain"/>
    <property type="match status" value="1"/>
</dbReference>
<evidence type="ECO:0000256" key="1">
    <source>
        <dbReference type="ARBA" id="ARBA00004123"/>
    </source>
</evidence>
<dbReference type="Proteomes" id="UP000663851">
    <property type="component" value="Unassembled WGS sequence"/>
</dbReference>
<evidence type="ECO:0000259" key="8">
    <source>
        <dbReference type="PROSITE" id="PS51059"/>
    </source>
</evidence>
<evidence type="ECO:0000256" key="4">
    <source>
        <dbReference type="ARBA" id="ARBA00023027"/>
    </source>
</evidence>
<dbReference type="GO" id="GO:0005634">
    <property type="term" value="C:nucleus"/>
    <property type="evidence" value="ECO:0007669"/>
    <property type="project" value="UniProtKB-SubCell"/>
</dbReference>
<dbReference type="EC" id="2.4.2.-" evidence="6"/>
<feature type="domain" description="WWE" evidence="7">
    <location>
        <begin position="755"/>
        <end position="832"/>
    </location>
</feature>
<feature type="domain" description="Macro" evidence="9">
    <location>
        <begin position="468"/>
        <end position="644"/>
    </location>
</feature>
<feature type="domain" description="PARP catalytic" evidence="8">
    <location>
        <begin position="838"/>
        <end position="1018"/>
    </location>
</feature>
<evidence type="ECO:0000313" key="10">
    <source>
        <dbReference type="EMBL" id="CAF4190201.1"/>
    </source>
</evidence>
<dbReference type="InterPro" id="IPR004170">
    <property type="entry name" value="WWE_dom"/>
</dbReference>
<dbReference type="SUPFAM" id="SSF56399">
    <property type="entry name" value="ADP-ribosylation"/>
    <property type="match status" value="1"/>
</dbReference>